<dbReference type="AlphaFoldDB" id="A0A915LBW1"/>
<dbReference type="Proteomes" id="UP000887565">
    <property type="component" value="Unplaced"/>
</dbReference>
<dbReference type="WBParaSite" id="nRc.2.0.1.t47838-RA">
    <property type="protein sequence ID" value="nRc.2.0.1.t47838-RA"/>
    <property type="gene ID" value="nRc.2.0.1.g47838"/>
</dbReference>
<proteinExistence type="predicted"/>
<reference evidence="2" key="1">
    <citation type="submission" date="2022-11" db="UniProtKB">
        <authorList>
            <consortium name="WormBaseParasite"/>
        </authorList>
    </citation>
    <scope>IDENTIFICATION</scope>
</reference>
<accession>A0A915LBW1</accession>
<sequence>MISTFPFIMGQFVKIACRILPLGLSFQRYFGVDILLSKSKFVSRRRPQNRRSDVVHEKHA</sequence>
<evidence type="ECO:0000313" key="2">
    <source>
        <dbReference type="WBParaSite" id="nRc.2.0.1.t47838-RA"/>
    </source>
</evidence>
<organism evidence="1 2">
    <name type="scientific">Romanomermis culicivorax</name>
    <name type="common">Nematode worm</name>
    <dbReference type="NCBI Taxonomy" id="13658"/>
    <lineage>
        <taxon>Eukaryota</taxon>
        <taxon>Metazoa</taxon>
        <taxon>Ecdysozoa</taxon>
        <taxon>Nematoda</taxon>
        <taxon>Enoplea</taxon>
        <taxon>Dorylaimia</taxon>
        <taxon>Mermithida</taxon>
        <taxon>Mermithoidea</taxon>
        <taxon>Mermithidae</taxon>
        <taxon>Romanomermis</taxon>
    </lineage>
</organism>
<protein>
    <submittedName>
        <fullName evidence="2">Uncharacterized protein</fullName>
    </submittedName>
</protein>
<evidence type="ECO:0000313" key="1">
    <source>
        <dbReference type="Proteomes" id="UP000887565"/>
    </source>
</evidence>
<name>A0A915LBW1_ROMCU</name>
<keyword evidence="1" id="KW-1185">Reference proteome</keyword>